<reference evidence="2 3" key="1">
    <citation type="submission" date="2015-01" db="EMBL/GenBank/DDBJ databases">
        <title>Evolution of Trichinella species and genotypes.</title>
        <authorList>
            <person name="Korhonen P.K."/>
            <person name="Edoardo P."/>
            <person name="Giuseppe L.R."/>
            <person name="Gasser R.B."/>
        </authorList>
    </citation>
    <scope>NUCLEOTIDE SEQUENCE [LARGE SCALE GENOMIC DNA]</scope>
    <source>
        <strain evidence="2">ISS1980</strain>
    </source>
</reference>
<accession>A0A0V1MTU8</accession>
<evidence type="ECO:0000256" key="1">
    <source>
        <dbReference type="SAM" id="MobiDB-lite"/>
    </source>
</evidence>
<evidence type="ECO:0000313" key="3">
    <source>
        <dbReference type="Proteomes" id="UP000054843"/>
    </source>
</evidence>
<feature type="compositionally biased region" description="Low complexity" evidence="1">
    <location>
        <begin position="219"/>
        <end position="235"/>
    </location>
</feature>
<dbReference type="OrthoDB" id="5914769at2759"/>
<name>A0A0V1MTU8_9BILA</name>
<keyword evidence="3" id="KW-1185">Reference proteome</keyword>
<feature type="region of interest" description="Disordered" evidence="1">
    <location>
        <begin position="263"/>
        <end position="292"/>
    </location>
</feature>
<feature type="compositionally biased region" description="Low complexity" evidence="1">
    <location>
        <begin position="130"/>
        <end position="140"/>
    </location>
</feature>
<feature type="region of interest" description="Disordered" evidence="1">
    <location>
        <begin position="100"/>
        <end position="147"/>
    </location>
</feature>
<feature type="compositionally biased region" description="Basic and acidic residues" evidence="1">
    <location>
        <begin position="441"/>
        <end position="451"/>
    </location>
</feature>
<dbReference type="AlphaFoldDB" id="A0A0V1MTU8"/>
<organism evidence="2 3">
    <name type="scientific">Trichinella papuae</name>
    <dbReference type="NCBI Taxonomy" id="268474"/>
    <lineage>
        <taxon>Eukaryota</taxon>
        <taxon>Metazoa</taxon>
        <taxon>Ecdysozoa</taxon>
        <taxon>Nematoda</taxon>
        <taxon>Enoplea</taxon>
        <taxon>Dorylaimia</taxon>
        <taxon>Trichinellida</taxon>
        <taxon>Trichinellidae</taxon>
        <taxon>Trichinella</taxon>
    </lineage>
</organism>
<feature type="region of interest" description="Disordered" evidence="1">
    <location>
        <begin position="441"/>
        <end position="463"/>
    </location>
</feature>
<gene>
    <name evidence="2" type="ORF">T10_6408</name>
</gene>
<protein>
    <submittedName>
        <fullName evidence="2">Uncharacterized protein</fullName>
    </submittedName>
</protein>
<proteinExistence type="predicted"/>
<comment type="caution">
    <text evidence="2">The sequence shown here is derived from an EMBL/GenBank/DDBJ whole genome shotgun (WGS) entry which is preliminary data.</text>
</comment>
<feature type="region of interest" description="Disordered" evidence="1">
    <location>
        <begin position="175"/>
        <end position="235"/>
    </location>
</feature>
<feature type="compositionally biased region" description="Low complexity" evidence="1">
    <location>
        <begin position="270"/>
        <end position="292"/>
    </location>
</feature>
<sequence length="497" mass="56959">MIRVTKDALRKIIHESWKQWLANFLFSRFAHQLKKSPAELIIQRQLCTILDCMHPDLAEELVEADDLIFARNYAPGPQCRPASVVMSTRPVSYKVKSTNGQSWNQQLHHNEETPEIVPKESPVNSKEVATADAETTTTPPAKRRKRVSFSSAVKVANIPDKKSVDEFTVKESITEAEPEDLKAPAEISNNFTKESYDIPTDFDSPRPRPLVPPKHQQQYPSYTPSNSPSYRPSYSSSYISSYTPRSYSSSYISSYEIRTRPSYPSYSANRPSIPTYSRPSYSSSYLSKGSQYRPSQNLYTGSSILGQNSYRPSYGGYGSYETNGLKSALKKSGSNQGRHVVFNPETKVAVIPDKIEADFVAPVDSILGVHKELLKPEKEDFIYPKRKPSFDHMGMQPNYDTEGYYVQNPQPVPQPYRMPKEIQPPYPHVHQNDMIPQYRRSGEDYTSRENYRSSGSYQQHHQAYPKKYINMKDYYKSVEDLAAKEIERRERRMPNYA</sequence>
<evidence type="ECO:0000313" key="2">
    <source>
        <dbReference type="EMBL" id="KRZ75227.1"/>
    </source>
</evidence>
<dbReference type="Proteomes" id="UP000054843">
    <property type="component" value="Unassembled WGS sequence"/>
</dbReference>
<dbReference type="EMBL" id="JYDO01000041">
    <property type="protein sequence ID" value="KRZ75227.1"/>
    <property type="molecule type" value="Genomic_DNA"/>
</dbReference>
<feature type="compositionally biased region" description="Polar residues" evidence="1">
    <location>
        <begin position="452"/>
        <end position="461"/>
    </location>
</feature>